<protein>
    <submittedName>
        <fullName evidence="2">Uncharacterized protein</fullName>
    </submittedName>
</protein>
<reference evidence="2" key="1">
    <citation type="submission" date="2018-05" db="EMBL/GenBank/DDBJ databases">
        <authorList>
            <person name="Lanie J.A."/>
            <person name="Ng W.-L."/>
            <person name="Kazmierczak K.M."/>
            <person name="Andrzejewski T.M."/>
            <person name="Davidsen T.M."/>
            <person name="Wayne K.J."/>
            <person name="Tettelin H."/>
            <person name="Glass J.I."/>
            <person name="Rusch D."/>
            <person name="Podicherti R."/>
            <person name="Tsui H.-C.T."/>
            <person name="Winkler M.E."/>
        </authorList>
    </citation>
    <scope>NUCLEOTIDE SEQUENCE</scope>
</reference>
<organism evidence="2">
    <name type="scientific">marine metagenome</name>
    <dbReference type="NCBI Taxonomy" id="408172"/>
    <lineage>
        <taxon>unclassified sequences</taxon>
        <taxon>metagenomes</taxon>
        <taxon>ecological metagenomes</taxon>
    </lineage>
</organism>
<feature type="compositionally biased region" description="Low complexity" evidence="1">
    <location>
        <begin position="7"/>
        <end position="18"/>
    </location>
</feature>
<evidence type="ECO:0000313" key="2">
    <source>
        <dbReference type="EMBL" id="SVD67927.1"/>
    </source>
</evidence>
<gene>
    <name evidence="2" type="ORF">METZ01_LOCUS420781</name>
</gene>
<sequence>MADRGQDGLQGRPGQRQQGAEELWMIKVNATHV</sequence>
<proteinExistence type="predicted"/>
<feature type="region of interest" description="Disordered" evidence="1">
    <location>
        <begin position="1"/>
        <end position="23"/>
    </location>
</feature>
<evidence type="ECO:0000256" key="1">
    <source>
        <dbReference type="SAM" id="MobiDB-lite"/>
    </source>
</evidence>
<accession>A0A382X9S7</accession>
<dbReference type="AlphaFoldDB" id="A0A382X9S7"/>
<name>A0A382X9S7_9ZZZZ</name>
<dbReference type="EMBL" id="UINC01166139">
    <property type="protein sequence ID" value="SVD67927.1"/>
    <property type="molecule type" value="Genomic_DNA"/>
</dbReference>